<name>A0AAD2CKE0_9STRA</name>
<dbReference type="Proteomes" id="UP001295423">
    <property type="component" value="Unassembled WGS sequence"/>
</dbReference>
<dbReference type="AlphaFoldDB" id="A0AAD2CKE0"/>
<accession>A0AAD2CKE0</accession>
<gene>
    <name evidence="2" type="ORF">CYCCA115_LOCUS5638</name>
</gene>
<comment type="caution">
    <text evidence="2">The sequence shown here is derived from an EMBL/GenBank/DDBJ whole genome shotgun (WGS) entry which is preliminary data.</text>
</comment>
<evidence type="ECO:0000313" key="2">
    <source>
        <dbReference type="EMBL" id="CAJ1937391.1"/>
    </source>
</evidence>
<sequence length="309" mass="35514">MDAETDAAKIKEDEEISEMNIKAFSDLMISMNSDTAEGKVAFNLVAGSRDEVNYPKGNAKEAWDKLKDEYEPKTITSKICVRLEEMKHPVSEEDQFIHIIGSLPLKYRQEQKDFEKMMKANTLTIKYIKEELNSAQKDFANATEGGGRGPFLGTYFHCGIRGHKKHECRRNLENRNNGNNGNKNNNSNNNDDDKDDVAEVVLLMATETFLAPEEPTKKKNVWFEWNEECEESDWEDEEADDEVIVHAIVEDPNDKVHEHGNFLHDAISLIILWRTSDKMIATRKTTKHSMRQSLQVNTLLSQKRSRTLF</sequence>
<evidence type="ECO:0000256" key="1">
    <source>
        <dbReference type="SAM" id="MobiDB-lite"/>
    </source>
</evidence>
<reference evidence="2" key="1">
    <citation type="submission" date="2023-08" db="EMBL/GenBank/DDBJ databases">
        <authorList>
            <person name="Audoor S."/>
            <person name="Bilcke G."/>
        </authorList>
    </citation>
    <scope>NUCLEOTIDE SEQUENCE</scope>
</reference>
<proteinExistence type="predicted"/>
<feature type="compositionally biased region" description="Low complexity" evidence="1">
    <location>
        <begin position="174"/>
        <end position="189"/>
    </location>
</feature>
<keyword evidence="3" id="KW-1185">Reference proteome</keyword>
<feature type="region of interest" description="Disordered" evidence="1">
    <location>
        <begin position="171"/>
        <end position="194"/>
    </location>
</feature>
<organism evidence="2 3">
    <name type="scientific">Cylindrotheca closterium</name>
    <dbReference type="NCBI Taxonomy" id="2856"/>
    <lineage>
        <taxon>Eukaryota</taxon>
        <taxon>Sar</taxon>
        <taxon>Stramenopiles</taxon>
        <taxon>Ochrophyta</taxon>
        <taxon>Bacillariophyta</taxon>
        <taxon>Bacillariophyceae</taxon>
        <taxon>Bacillariophycidae</taxon>
        <taxon>Bacillariales</taxon>
        <taxon>Bacillariaceae</taxon>
        <taxon>Cylindrotheca</taxon>
    </lineage>
</organism>
<protein>
    <submittedName>
        <fullName evidence="2">Uncharacterized protein</fullName>
    </submittedName>
</protein>
<dbReference type="EMBL" id="CAKOGP040000637">
    <property type="protein sequence ID" value="CAJ1937391.1"/>
    <property type="molecule type" value="Genomic_DNA"/>
</dbReference>
<evidence type="ECO:0000313" key="3">
    <source>
        <dbReference type="Proteomes" id="UP001295423"/>
    </source>
</evidence>